<sequence>MSCLTEVESEKPETDVPSSSPSRKVEVPKEFKCTLSKKIMIEPVIIASGQTFEKRYITEWLRHERTCPKSNAVLSHLLLIPNHLIDELITQWCLVNNYERPRSSEETVTELFTDGIDALLQRISSPSSVSDQTEAAQELRIRTKKSASVRVFLVAELPDSITRLLSPLSALGEEAADSNPELQEYLITTLFNISIVEKNKKAIAENPHVIPLLTKSLKQGTAETRRNSAATLLSLSAIDSNKIIMGNSEVLKALIHVIEEGDLLTTTEAASVVFNLCMVSENRKKAVSAGLIQVLIKKIKAGSNAAELLAVLALNSKHNRAVEEMDDLGFIYDLFSILRKPSSPVTQENAIVIVFNMYDRNRDRTRLKVLREEENLYGTFTELARQGSDRTVRKAEAILQWLKRYGTGKWPLRG</sequence>
<dbReference type="CDD" id="cd16664">
    <property type="entry name" value="RING-Ubox_PUB"/>
    <property type="match status" value="1"/>
</dbReference>
<gene>
    <name evidence="8" type="ORF">TAV2_LOCUS19278</name>
</gene>
<dbReference type="InterPro" id="IPR011989">
    <property type="entry name" value="ARM-like"/>
</dbReference>
<dbReference type="InterPro" id="IPR045210">
    <property type="entry name" value="RING-Ubox_PUB"/>
</dbReference>
<dbReference type="AlphaFoldDB" id="A0AAU9ST92"/>
<evidence type="ECO:0000256" key="4">
    <source>
        <dbReference type="ARBA" id="ARBA00022679"/>
    </source>
</evidence>
<proteinExistence type="predicted"/>
<dbReference type="InterPro" id="IPR013083">
    <property type="entry name" value="Znf_RING/FYVE/PHD"/>
</dbReference>
<evidence type="ECO:0000256" key="5">
    <source>
        <dbReference type="ARBA" id="ARBA00022786"/>
    </source>
</evidence>
<dbReference type="Gene3D" id="3.30.40.10">
    <property type="entry name" value="Zinc/RING finger domain, C3HC4 (zinc finger)"/>
    <property type="match status" value="1"/>
</dbReference>
<dbReference type="Proteomes" id="UP000836841">
    <property type="component" value="Chromosome 6"/>
</dbReference>
<evidence type="ECO:0000313" key="9">
    <source>
        <dbReference type="Proteomes" id="UP000836841"/>
    </source>
</evidence>
<dbReference type="SUPFAM" id="SSF48371">
    <property type="entry name" value="ARM repeat"/>
    <property type="match status" value="1"/>
</dbReference>
<evidence type="ECO:0000256" key="3">
    <source>
        <dbReference type="ARBA" id="ARBA00012483"/>
    </source>
</evidence>
<dbReference type="SUPFAM" id="SSF57850">
    <property type="entry name" value="RING/U-box"/>
    <property type="match status" value="1"/>
</dbReference>
<dbReference type="PANTHER" id="PTHR23315:SF357">
    <property type="entry name" value="RING-TYPE E3 UBIQUITIN TRANSFERASE"/>
    <property type="match status" value="1"/>
</dbReference>
<dbReference type="SMART" id="SM00504">
    <property type="entry name" value="Ubox"/>
    <property type="match status" value="1"/>
</dbReference>
<evidence type="ECO:0000256" key="2">
    <source>
        <dbReference type="ARBA" id="ARBA00004906"/>
    </source>
</evidence>
<evidence type="ECO:0000256" key="1">
    <source>
        <dbReference type="ARBA" id="ARBA00000900"/>
    </source>
</evidence>
<dbReference type="GO" id="GO:0061630">
    <property type="term" value="F:ubiquitin protein ligase activity"/>
    <property type="evidence" value="ECO:0007669"/>
    <property type="project" value="UniProtKB-EC"/>
</dbReference>
<evidence type="ECO:0000256" key="6">
    <source>
        <dbReference type="SAM" id="MobiDB-lite"/>
    </source>
</evidence>
<dbReference type="GO" id="GO:0016567">
    <property type="term" value="P:protein ubiquitination"/>
    <property type="evidence" value="ECO:0007669"/>
    <property type="project" value="InterPro"/>
</dbReference>
<evidence type="ECO:0000259" key="7">
    <source>
        <dbReference type="PROSITE" id="PS51698"/>
    </source>
</evidence>
<comment type="catalytic activity">
    <reaction evidence="1">
        <text>S-ubiquitinyl-[E2 ubiquitin-conjugating enzyme]-L-cysteine + [acceptor protein]-L-lysine = [E2 ubiquitin-conjugating enzyme]-L-cysteine + N(6)-ubiquitinyl-[acceptor protein]-L-lysine.</text>
        <dbReference type="EC" id="2.3.2.27"/>
    </reaction>
</comment>
<dbReference type="PROSITE" id="PS51698">
    <property type="entry name" value="U_BOX"/>
    <property type="match status" value="1"/>
</dbReference>
<dbReference type="Gene3D" id="1.25.10.10">
    <property type="entry name" value="Leucine-rich Repeat Variant"/>
    <property type="match status" value="1"/>
</dbReference>
<comment type="pathway">
    <text evidence="2">Protein modification; protein ubiquitination.</text>
</comment>
<dbReference type="EC" id="2.3.2.27" evidence="3"/>
<feature type="region of interest" description="Disordered" evidence="6">
    <location>
        <begin position="1"/>
        <end position="23"/>
    </location>
</feature>
<accession>A0AAU9ST92</accession>
<feature type="domain" description="U-box" evidence="7">
    <location>
        <begin position="26"/>
        <end position="99"/>
    </location>
</feature>
<dbReference type="Pfam" id="PF25598">
    <property type="entry name" value="ARM_PUB"/>
    <property type="match status" value="1"/>
</dbReference>
<dbReference type="EMBL" id="OU466862">
    <property type="protein sequence ID" value="CAH2072444.1"/>
    <property type="molecule type" value="Genomic_DNA"/>
</dbReference>
<protein>
    <recommendedName>
        <fullName evidence="3">RING-type E3 ubiquitin transferase</fullName>
        <ecNumber evidence="3">2.3.2.27</ecNumber>
    </recommendedName>
</protein>
<dbReference type="InterPro" id="IPR016024">
    <property type="entry name" value="ARM-type_fold"/>
</dbReference>
<dbReference type="InterPro" id="IPR058678">
    <property type="entry name" value="ARM_PUB"/>
</dbReference>
<reference evidence="8 9" key="1">
    <citation type="submission" date="2022-03" db="EMBL/GenBank/DDBJ databases">
        <authorList>
            <person name="Nunn A."/>
            <person name="Chopra R."/>
            <person name="Nunn A."/>
            <person name="Contreras Garrido A."/>
        </authorList>
    </citation>
    <scope>NUCLEOTIDE SEQUENCE [LARGE SCALE GENOMIC DNA]</scope>
</reference>
<name>A0AAU9ST92_THLAR</name>
<dbReference type="Pfam" id="PF04564">
    <property type="entry name" value="U-box"/>
    <property type="match status" value="1"/>
</dbReference>
<keyword evidence="4" id="KW-0808">Transferase</keyword>
<dbReference type="PANTHER" id="PTHR23315">
    <property type="entry name" value="U BOX DOMAIN-CONTAINING"/>
    <property type="match status" value="1"/>
</dbReference>
<organism evidence="8 9">
    <name type="scientific">Thlaspi arvense</name>
    <name type="common">Field penny-cress</name>
    <dbReference type="NCBI Taxonomy" id="13288"/>
    <lineage>
        <taxon>Eukaryota</taxon>
        <taxon>Viridiplantae</taxon>
        <taxon>Streptophyta</taxon>
        <taxon>Embryophyta</taxon>
        <taxon>Tracheophyta</taxon>
        <taxon>Spermatophyta</taxon>
        <taxon>Magnoliopsida</taxon>
        <taxon>eudicotyledons</taxon>
        <taxon>Gunneridae</taxon>
        <taxon>Pentapetalae</taxon>
        <taxon>rosids</taxon>
        <taxon>malvids</taxon>
        <taxon>Brassicales</taxon>
        <taxon>Brassicaceae</taxon>
        <taxon>Thlaspideae</taxon>
        <taxon>Thlaspi</taxon>
    </lineage>
</organism>
<dbReference type="InterPro" id="IPR003613">
    <property type="entry name" value="Ubox_domain"/>
</dbReference>
<keyword evidence="5" id="KW-0833">Ubl conjugation pathway</keyword>
<keyword evidence="9" id="KW-1185">Reference proteome</keyword>
<evidence type="ECO:0000313" key="8">
    <source>
        <dbReference type="EMBL" id="CAH2072444.1"/>
    </source>
</evidence>